<reference evidence="2" key="1">
    <citation type="submission" date="2020-06" db="EMBL/GenBank/DDBJ databases">
        <authorList>
            <consortium name="Plant Systems Biology data submission"/>
        </authorList>
    </citation>
    <scope>NUCLEOTIDE SEQUENCE</scope>
    <source>
        <strain evidence="2">D6</strain>
    </source>
</reference>
<dbReference type="EMBL" id="CAICTM010000203">
    <property type="protein sequence ID" value="CAB9504654.1"/>
    <property type="molecule type" value="Genomic_DNA"/>
</dbReference>
<dbReference type="PANTHER" id="PTHR47345">
    <property type="entry name" value="CUT9-INTERACTING PROTEIN SCN1"/>
    <property type="match status" value="1"/>
</dbReference>
<feature type="binding site" evidence="1">
    <location>
        <position position="167"/>
    </location>
    <ligand>
        <name>a divalent metal cation</name>
        <dbReference type="ChEBI" id="CHEBI:60240"/>
        <label>2</label>
    </ligand>
</feature>
<dbReference type="SUPFAM" id="SSF51556">
    <property type="entry name" value="Metallo-dependent hydrolases"/>
    <property type="match status" value="1"/>
</dbReference>
<evidence type="ECO:0000313" key="2">
    <source>
        <dbReference type="EMBL" id="CAB9504654.1"/>
    </source>
</evidence>
<comment type="caution">
    <text evidence="2">The sequence shown here is derived from an EMBL/GenBank/DDBJ whole genome shotgun (WGS) entry which is preliminary data.</text>
</comment>
<feature type="binding site" evidence="1">
    <location>
        <position position="203"/>
    </location>
    <ligand>
        <name>a divalent metal cation</name>
        <dbReference type="ChEBI" id="CHEBI:60240"/>
        <label>2</label>
    </ligand>
</feature>
<dbReference type="Gene3D" id="3.20.20.140">
    <property type="entry name" value="Metal-dependent hydrolases"/>
    <property type="match status" value="1"/>
</dbReference>
<evidence type="ECO:0000313" key="3">
    <source>
        <dbReference type="Proteomes" id="UP001153069"/>
    </source>
</evidence>
<dbReference type="OrthoDB" id="6079689at2759"/>
<dbReference type="PIRSF" id="PIRSF005902">
    <property type="entry name" value="DNase_TatD"/>
    <property type="match status" value="1"/>
</dbReference>
<dbReference type="InterPro" id="IPR032466">
    <property type="entry name" value="Metal_Hydrolase"/>
</dbReference>
<feature type="binding site" evidence="1">
    <location>
        <position position="124"/>
    </location>
    <ligand>
        <name>a divalent metal cation</name>
        <dbReference type="ChEBI" id="CHEBI:60240"/>
        <label>1</label>
    </ligand>
</feature>
<accession>A0A9N8DL90</accession>
<keyword evidence="3" id="KW-1185">Reference proteome</keyword>
<feature type="binding site" evidence="1">
    <location>
        <position position="258"/>
    </location>
    <ligand>
        <name>a divalent metal cation</name>
        <dbReference type="ChEBI" id="CHEBI:60240"/>
        <label>1</label>
    </ligand>
</feature>
<proteinExistence type="predicted"/>
<protein>
    <submittedName>
        <fullName evidence="2">TatD DNase domain containing</fullName>
    </submittedName>
</protein>
<evidence type="ECO:0000256" key="1">
    <source>
        <dbReference type="PIRSR" id="PIRSR005902-1"/>
    </source>
</evidence>
<dbReference type="InterPro" id="IPR001130">
    <property type="entry name" value="TatD-like"/>
</dbReference>
<dbReference type="GO" id="GO:0016788">
    <property type="term" value="F:hydrolase activity, acting on ester bonds"/>
    <property type="evidence" value="ECO:0007669"/>
    <property type="project" value="InterPro"/>
</dbReference>
<name>A0A9N8DL90_9STRA</name>
<gene>
    <name evidence="2" type="ORF">SEMRO_204_G085880.1</name>
</gene>
<dbReference type="InterPro" id="IPR053044">
    <property type="entry name" value="Metallo-hydrolase/TatD-type"/>
</dbReference>
<dbReference type="GO" id="GO:0046872">
    <property type="term" value="F:metal ion binding"/>
    <property type="evidence" value="ECO:0007669"/>
    <property type="project" value="UniProtKB-KW"/>
</dbReference>
<sequence>MLPFDAHNHVHMGPSPPIQALLPSSATAEILPTCCCCLSGMAIMSTHPRDYQTVLSLAKDLPSQVASSSSSTSIVPCLGVHPWFLHELSLQDWQVDDNDNSSLPTWIQELEALLVANPHAMVGEIGLDGFHFDPTTQQLTSPMERQVEAFRLQLELAARLDRPVSIHTVQCFGPLFAVLSQFSSSNKKRKKKKQSLPPKLYFHAYGGKAATVEQILALCGREIGRVYFGFAPIINFRSPKTLNVIQKVGIERLVLETDHEDAARVPTSMEQGIEIIAAALEMGTQQVVDQTTANAMDLYNLN</sequence>
<keyword evidence="1" id="KW-0479">Metal-binding</keyword>
<dbReference type="AlphaFoldDB" id="A0A9N8DL90"/>
<dbReference type="PANTHER" id="PTHR47345:SF1">
    <property type="entry name" value="CUT9-INTERACTING PROTEIN SCN1"/>
    <property type="match status" value="1"/>
</dbReference>
<dbReference type="Pfam" id="PF01026">
    <property type="entry name" value="TatD_DNase"/>
    <property type="match status" value="1"/>
</dbReference>
<organism evidence="2 3">
    <name type="scientific">Seminavis robusta</name>
    <dbReference type="NCBI Taxonomy" id="568900"/>
    <lineage>
        <taxon>Eukaryota</taxon>
        <taxon>Sar</taxon>
        <taxon>Stramenopiles</taxon>
        <taxon>Ochrophyta</taxon>
        <taxon>Bacillariophyta</taxon>
        <taxon>Bacillariophyceae</taxon>
        <taxon>Bacillariophycidae</taxon>
        <taxon>Naviculales</taxon>
        <taxon>Naviculaceae</taxon>
        <taxon>Seminavis</taxon>
    </lineage>
</organism>
<dbReference type="Proteomes" id="UP001153069">
    <property type="component" value="Unassembled WGS sequence"/>
</dbReference>